<dbReference type="EMBL" id="BQKI01000088">
    <property type="protein sequence ID" value="GJN35542.1"/>
    <property type="molecule type" value="Genomic_DNA"/>
</dbReference>
<keyword evidence="5" id="KW-1185">Reference proteome</keyword>
<evidence type="ECO:0000256" key="2">
    <source>
        <dbReference type="ARBA" id="ARBA00024341"/>
    </source>
</evidence>
<feature type="compositionally biased region" description="Polar residues" evidence="3">
    <location>
        <begin position="563"/>
        <end position="575"/>
    </location>
</feature>
<dbReference type="GO" id="GO:0005516">
    <property type="term" value="F:calmodulin binding"/>
    <property type="evidence" value="ECO:0007669"/>
    <property type="project" value="UniProtKB-KW"/>
</dbReference>
<sequence length="575" mass="62379">MRQGTHREVGADVVGHDVGACSRDPKSPASRPQVRPARSKKYPSRSSSSSFPPPPPPTIGMRPRRIRSSSGIRDMVCGNGGADGDTGRLPAAAAEVAGGARAPRVGVDREVHSVFLGLYQPCKLLRKKKAIMGISSKWIKTLVGIKKHDKGRSAECSNARSSAAQLLHQQKHSVDTEDVLAVEEPKIQAEPLTSDINAVTVTNLVSSPSTSLQLSPTELNTKEHEAAIVIQSAYRAFLARRALRALKGLVRLQALVRGHAVRKQAAETLQCMQALVRAQARVRARRVRVALESQVVEKKTPEQNVSSDHVQQIEGDWCGSIGSVEEMQVKALKRQEAAAKRERARAYALTHQWQAGSRKQKAANLQDQGLAVDDNQWGRNFVERWMAVRPWENRLLDSNAKEGVPISDGKQVEDDKSKALNKPKRRVPVSTIQSNGTIQKEGTSHKKSHSDASGSSSGKSASVQPSTSLESSKMKAKPSNEISDELSSQPSNFPSRSRSNPKERPEQNKEQTKKRLSLPNNAAAANGAVGKASTKTSRTNQTVRSKNAVKGSSKSESRDQLKPGNTTATPVETQA</sequence>
<evidence type="ECO:0000313" key="4">
    <source>
        <dbReference type="EMBL" id="GJN35542.1"/>
    </source>
</evidence>
<evidence type="ECO:0000256" key="3">
    <source>
        <dbReference type="SAM" id="MobiDB-lite"/>
    </source>
</evidence>
<feature type="compositionally biased region" description="Low complexity" evidence="3">
    <location>
        <begin position="11"/>
        <end position="20"/>
    </location>
</feature>
<name>A0AAV5FL81_ELECO</name>
<dbReference type="Pfam" id="PF00612">
    <property type="entry name" value="IQ"/>
    <property type="match status" value="1"/>
</dbReference>
<dbReference type="CDD" id="cd23767">
    <property type="entry name" value="IQCD"/>
    <property type="match status" value="1"/>
</dbReference>
<accession>A0AAV5FL81</accession>
<evidence type="ECO:0008006" key="6">
    <source>
        <dbReference type="Google" id="ProtNLM"/>
    </source>
</evidence>
<dbReference type="InterPro" id="IPR000048">
    <property type="entry name" value="IQ_motif_EF-hand-BS"/>
</dbReference>
<dbReference type="AlphaFoldDB" id="A0AAV5FL81"/>
<feature type="compositionally biased region" description="Polar residues" evidence="3">
    <location>
        <begin position="533"/>
        <end position="552"/>
    </location>
</feature>
<organism evidence="4 5">
    <name type="scientific">Eleusine coracana subsp. coracana</name>
    <dbReference type="NCBI Taxonomy" id="191504"/>
    <lineage>
        <taxon>Eukaryota</taxon>
        <taxon>Viridiplantae</taxon>
        <taxon>Streptophyta</taxon>
        <taxon>Embryophyta</taxon>
        <taxon>Tracheophyta</taxon>
        <taxon>Spermatophyta</taxon>
        <taxon>Magnoliopsida</taxon>
        <taxon>Liliopsida</taxon>
        <taxon>Poales</taxon>
        <taxon>Poaceae</taxon>
        <taxon>PACMAD clade</taxon>
        <taxon>Chloridoideae</taxon>
        <taxon>Cynodonteae</taxon>
        <taxon>Eleusininae</taxon>
        <taxon>Eleusine</taxon>
    </lineage>
</organism>
<dbReference type="Gene3D" id="1.20.5.190">
    <property type="match status" value="1"/>
</dbReference>
<reference evidence="4" key="2">
    <citation type="submission" date="2021-12" db="EMBL/GenBank/DDBJ databases">
        <title>Resequencing data analysis of finger millet.</title>
        <authorList>
            <person name="Hatakeyama M."/>
            <person name="Aluri S."/>
            <person name="Balachadran M.T."/>
            <person name="Sivarajan S.R."/>
            <person name="Poveda L."/>
            <person name="Shimizu-Inatsugi R."/>
            <person name="Schlapbach R."/>
            <person name="Sreeman S.M."/>
            <person name="Shimizu K.K."/>
        </authorList>
    </citation>
    <scope>NUCLEOTIDE SEQUENCE</scope>
</reference>
<comment type="caution">
    <text evidence="4">The sequence shown here is derived from an EMBL/GenBank/DDBJ whole genome shotgun (WGS) entry which is preliminary data.</text>
</comment>
<gene>
    <name evidence="4" type="primary">gb24329</name>
    <name evidence="4" type="ORF">PR202_gb24329</name>
</gene>
<comment type="similarity">
    <text evidence="2">Belongs to the IQD family.</text>
</comment>
<evidence type="ECO:0000313" key="5">
    <source>
        <dbReference type="Proteomes" id="UP001054889"/>
    </source>
</evidence>
<dbReference type="SMART" id="SM00015">
    <property type="entry name" value="IQ"/>
    <property type="match status" value="2"/>
</dbReference>
<feature type="compositionally biased region" description="Low complexity" evidence="3">
    <location>
        <begin position="487"/>
        <end position="498"/>
    </location>
</feature>
<dbReference type="PROSITE" id="PS50096">
    <property type="entry name" value="IQ"/>
    <property type="match status" value="2"/>
</dbReference>
<feature type="region of interest" description="Disordered" evidence="3">
    <location>
        <begin position="401"/>
        <end position="575"/>
    </location>
</feature>
<evidence type="ECO:0000256" key="1">
    <source>
        <dbReference type="ARBA" id="ARBA00022860"/>
    </source>
</evidence>
<feature type="compositionally biased region" description="Basic and acidic residues" evidence="3">
    <location>
        <begin position="1"/>
        <end position="10"/>
    </location>
</feature>
<reference evidence="4" key="1">
    <citation type="journal article" date="2018" name="DNA Res.">
        <title>Multiple hybrid de novo genome assembly of finger millet, an orphan allotetraploid crop.</title>
        <authorList>
            <person name="Hatakeyama M."/>
            <person name="Aluri S."/>
            <person name="Balachadran M.T."/>
            <person name="Sivarajan S.R."/>
            <person name="Patrignani A."/>
            <person name="Gruter S."/>
            <person name="Poveda L."/>
            <person name="Shimizu-Inatsugi R."/>
            <person name="Baeten J."/>
            <person name="Francoijs K.J."/>
            <person name="Nataraja K.N."/>
            <person name="Reddy Y.A.N."/>
            <person name="Phadnis S."/>
            <person name="Ravikumar R.L."/>
            <person name="Schlapbach R."/>
            <person name="Sreeman S.M."/>
            <person name="Shimizu K.K."/>
        </authorList>
    </citation>
    <scope>NUCLEOTIDE SEQUENCE</scope>
</reference>
<dbReference type="Proteomes" id="UP001054889">
    <property type="component" value="Unassembled WGS sequence"/>
</dbReference>
<feature type="compositionally biased region" description="Basic and acidic residues" evidence="3">
    <location>
        <begin position="500"/>
        <end position="513"/>
    </location>
</feature>
<feature type="compositionally biased region" description="Low complexity" evidence="3">
    <location>
        <begin position="451"/>
        <end position="462"/>
    </location>
</feature>
<protein>
    <recommendedName>
        <fullName evidence="6">Calmodulin binding protein</fullName>
    </recommendedName>
</protein>
<keyword evidence="1" id="KW-0112">Calmodulin-binding</keyword>
<feature type="region of interest" description="Disordered" evidence="3">
    <location>
        <begin position="1"/>
        <end position="72"/>
    </location>
</feature>
<dbReference type="PANTHER" id="PTHR32295">
    <property type="entry name" value="IQ-DOMAIN 5-RELATED"/>
    <property type="match status" value="1"/>
</dbReference>
<feature type="compositionally biased region" description="Polar residues" evidence="3">
    <location>
        <begin position="430"/>
        <end position="441"/>
    </location>
</feature>
<dbReference type="PANTHER" id="PTHR32295:SF23">
    <property type="entry name" value="IQ CALMODULIN-BINDING MOTIF FAMILY PROTEIN, EXPRESSED"/>
    <property type="match status" value="1"/>
</dbReference>
<proteinExistence type="inferred from homology"/>